<dbReference type="RefSeq" id="WP_190221398.1">
    <property type="nucleotide sequence ID" value="NZ_BNBS01000001.1"/>
</dbReference>
<evidence type="ECO:0000313" key="1">
    <source>
        <dbReference type="EMBL" id="GHI25147.1"/>
    </source>
</evidence>
<sequence>MPPKRKTAGELKAEAEAAMIARIRESLVDWYPGKWAEENAIGPACHCGLRGVKEACTRHGPTDTDPVAAG</sequence>
<reference evidence="1" key="1">
    <citation type="submission" date="2024-05" db="EMBL/GenBank/DDBJ databases">
        <title>Whole genome shotgun sequence of Streptomyces hydrogenans NBRC 13475.</title>
        <authorList>
            <person name="Komaki H."/>
            <person name="Tamura T."/>
        </authorList>
    </citation>
    <scope>NUCLEOTIDE SEQUENCE</scope>
    <source>
        <strain evidence="1">NBRC 13475</strain>
    </source>
</reference>
<name>A0ABQ3PJF3_9ACTN</name>
<keyword evidence="2" id="KW-1185">Reference proteome</keyword>
<dbReference type="EMBL" id="BNDW01000068">
    <property type="protein sequence ID" value="GHI25147.1"/>
    <property type="molecule type" value="Genomic_DNA"/>
</dbReference>
<comment type="caution">
    <text evidence="1">The sequence shown here is derived from an EMBL/GenBank/DDBJ whole genome shotgun (WGS) entry which is preliminary data.</text>
</comment>
<protein>
    <submittedName>
        <fullName evidence="1">Uncharacterized protein</fullName>
    </submittedName>
</protein>
<dbReference type="Proteomes" id="UP001052739">
    <property type="component" value="Unassembled WGS sequence"/>
</dbReference>
<organism evidence="1 2">
    <name type="scientific">Streptomyces hydrogenans</name>
    <dbReference type="NCBI Taxonomy" id="1873719"/>
    <lineage>
        <taxon>Bacteria</taxon>
        <taxon>Bacillati</taxon>
        <taxon>Actinomycetota</taxon>
        <taxon>Actinomycetes</taxon>
        <taxon>Kitasatosporales</taxon>
        <taxon>Streptomycetaceae</taxon>
        <taxon>Streptomyces</taxon>
    </lineage>
</organism>
<evidence type="ECO:0000313" key="2">
    <source>
        <dbReference type="Proteomes" id="UP001052739"/>
    </source>
</evidence>
<proteinExistence type="predicted"/>
<accession>A0ABQ3PJF3</accession>
<gene>
    <name evidence="1" type="ORF">Shyd_65180</name>
</gene>